<evidence type="ECO:0000313" key="3">
    <source>
        <dbReference type="Proteomes" id="UP000053477"/>
    </source>
</evidence>
<organism evidence="2 3">
    <name type="scientific">Schizopora paradoxa</name>
    <dbReference type="NCBI Taxonomy" id="27342"/>
    <lineage>
        <taxon>Eukaryota</taxon>
        <taxon>Fungi</taxon>
        <taxon>Dikarya</taxon>
        <taxon>Basidiomycota</taxon>
        <taxon>Agaricomycotina</taxon>
        <taxon>Agaricomycetes</taxon>
        <taxon>Hymenochaetales</taxon>
        <taxon>Schizoporaceae</taxon>
        <taxon>Schizopora</taxon>
    </lineage>
</organism>
<dbReference type="OrthoDB" id="3358956at2759"/>
<protein>
    <submittedName>
        <fullName evidence="2">Uncharacterized protein</fullName>
    </submittedName>
</protein>
<reference evidence="2 3" key="1">
    <citation type="submission" date="2015-04" db="EMBL/GenBank/DDBJ databases">
        <title>Complete genome sequence of Schizopora paradoxa KUC8140, a cosmopolitan wood degrader in East Asia.</title>
        <authorList>
            <consortium name="DOE Joint Genome Institute"/>
            <person name="Min B."/>
            <person name="Park H."/>
            <person name="Jang Y."/>
            <person name="Kim J.-J."/>
            <person name="Kim K.H."/>
            <person name="Pangilinan J."/>
            <person name="Lipzen A."/>
            <person name="Riley R."/>
            <person name="Grigoriev I.V."/>
            <person name="Spatafora J.W."/>
            <person name="Choi I.-G."/>
        </authorList>
    </citation>
    <scope>NUCLEOTIDE SEQUENCE [LARGE SCALE GENOMIC DNA]</scope>
    <source>
        <strain evidence="2 3">KUC8140</strain>
    </source>
</reference>
<evidence type="ECO:0000313" key="2">
    <source>
        <dbReference type="EMBL" id="KLO06637.1"/>
    </source>
</evidence>
<name>A0A0H2R5L5_9AGAM</name>
<dbReference type="InParanoid" id="A0A0H2R5L5"/>
<feature type="region of interest" description="Disordered" evidence="1">
    <location>
        <begin position="200"/>
        <end position="416"/>
    </location>
</feature>
<keyword evidence="3" id="KW-1185">Reference proteome</keyword>
<accession>A0A0H2R5L5</accession>
<dbReference type="Proteomes" id="UP000053477">
    <property type="component" value="Unassembled WGS sequence"/>
</dbReference>
<feature type="compositionally biased region" description="Polar residues" evidence="1">
    <location>
        <begin position="265"/>
        <end position="296"/>
    </location>
</feature>
<sequence length="455" mass="50079">MSADAQLRKIVTKEETLEHAREILSLARVKTGPGSGRNLGPSAVGLPAVCAFLASERLGNNDVPEELAQKASCLAPRNFQSVVNTLRTALSDTLRRRSNTRRVTYEAICQENFIMNGDAVHWMNIVEKELEKTGKLEDEDVPLEAVRCAIVSFTCKLLGIKGGSLPQLIADYGLRAPDLRAVTKILSDDCTDVQMNIESFRRRNTNNGGRPGPSSPSKSTRAASGDNDSSIAQRLKRKASSTFTTPQPSPEKRTKTASPLKLNRVSVSPTKPFTRATSISQSPTKQTLGTVISTPRTPVKKLAEELPRPARTSPRVSHPPQDETPAKAALDKMSRLTLMERKTVTPKKPKVASSLPSPQKSPSKMMTPKKNAVAGPSTPSPTKKRVVKQKSPLPESDDEEEEAPRVASSRHRRPAFLDRQFYNYRDPRAVSENELSMEHFEELVKKFGLPDFLGR</sequence>
<dbReference type="AlphaFoldDB" id="A0A0H2R5L5"/>
<proteinExistence type="predicted"/>
<gene>
    <name evidence="2" type="ORF">SCHPADRAFT_1002244</name>
</gene>
<dbReference type="STRING" id="27342.A0A0H2R5L5"/>
<feature type="compositionally biased region" description="Basic and acidic residues" evidence="1">
    <location>
        <begin position="320"/>
        <end position="343"/>
    </location>
</feature>
<dbReference type="EMBL" id="KQ086191">
    <property type="protein sequence ID" value="KLO06637.1"/>
    <property type="molecule type" value="Genomic_DNA"/>
</dbReference>
<feature type="compositionally biased region" description="Low complexity" evidence="1">
    <location>
        <begin position="353"/>
        <end position="370"/>
    </location>
</feature>
<feature type="compositionally biased region" description="Polar residues" evidence="1">
    <location>
        <begin position="218"/>
        <end position="232"/>
    </location>
</feature>
<evidence type="ECO:0000256" key="1">
    <source>
        <dbReference type="SAM" id="MobiDB-lite"/>
    </source>
</evidence>